<proteinExistence type="predicted"/>
<keyword evidence="2" id="KW-1185">Reference proteome</keyword>
<reference evidence="1 2" key="1">
    <citation type="submission" date="2018-11" db="EMBL/GenBank/DDBJ databases">
        <authorList>
            <consortium name="Pathogen Informatics"/>
        </authorList>
    </citation>
    <scope>NUCLEOTIDE SEQUENCE [LARGE SCALE GENOMIC DNA]</scope>
</reference>
<evidence type="ECO:0000313" key="1">
    <source>
        <dbReference type="EMBL" id="VDM72731.1"/>
    </source>
</evidence>
<sequence length="76" mass="8740">MIRALFSNRTTYLGESSPVPSCMVRYDRRLWTAVCQCSDLRSGHDYDDQQLIAIDARHAFDIPHAHTAVPYNQLFP</sequence>
<dbReference type="EMBL" id="UYYB01026951">
    <property type="protein sequence ID" value="VDM72731.1"/>
    <property type="molecule type" value="Genomic_DNA"/>
</dbReference>
<name>A0A3P7IHN9_STRVU</name>
<organism evidence="1 2">
    <name type="scientific">Strongylus vulgaris</name>
    <name type="common">Blood worm</name>
    <dbReference type="NCBI Taxonomy" id="40348"/>
    <lineage>
        <taxon>Eukaryota</taxon>
        <taxon>Metazoa</taxon>
        <taxon>Ecdysozoa</taxon>
        <taxon>Nematoda</taxon>
        <taxon>Chromadorea</taxon>
        <taxon>Rhabditida</taxon>
        <taxon>Rhabditina</taxon>
        <taxon>Rhabditomorpha</taxon>
        <taxon>Strongyloidea</taxon>
        <taxon>Strongylidae</taxon>
        <taxon>Strongylus</taxon>
    </lineage>
</organism>
<accession>A0A3P7IHN9</accession>
<gene>
    <name evidence="1" type="ORF">SVUK_LOCUS7729</name>
</gene>
<protein>
    <submittedName>
        <fullName evidence="1">Uncharacterized protein</fullName>
    </submittedName>
</protein>
<dbReference type="AlphaFoldDB" id="A0A3P7IHN9"/>
<evidence type="ECO:0000313" key="2">
    <source>
        <dbReference type="Proteomes" id="UP000270094"/>
    </source>
</evidence>
<dbReference type="Proteomes" id="UP000270094">
    <property type="component" value="Unassembled WGS sequence"/>
</dbReference>